<comment type="similarity">
    <text evidence="1">Belongs to the short-chain dehydrogenases/reductases (SDR) family.</text>
</comment>
<gene>
    <name evidence="3" type="ORF">MNBD_GAMMA04-61</name>
</gene>
<proteinExistence type="inferred from homology"/>
<dbReference type="EMBL" id="UOFB01000058">
    <property type="protein sequence ID" value="VAW44723.1"/>
    <property type="molecule type" value="Genomic_DNA"/>
</dbReference>
<dbReference type="NCBIfam" id="NF005489">
    <property type="entry name" value="PRK07102.1"/>
    <property type="match status" value="1"/>
</dbReference>
<dbReference type="Pfam" id="PF00106">
    <property type="entry name" value="adh_short"/>
    <property type="match status" value="1"/>
</dbReference>
<accession>A0A3B0VX36</accession>
<protein>
    <submittedName>
        <fullName evidence="3">Oxidoreductase, short-chain dehydrogenase/reductase family</fullName>
    </submittedName>
</protein>
<dbReference type="GO" id="GO:0016491">
    <property type="term" value="F:oxidoreductase activity"/>
    <property type="evidence" value="ECO:0007669"/>
    <property type="project" value="UniProtKB-KW"/>
</dbReference>
<dbReference type="PANTHER" id="PTHR44196:SF3">
    <property type="entry name" value="SHORT CHAIN DEHYDROGENASE FAMILY PROTEIN"/>
    <property type="match status" value="1"/>
</dbReference>
<evidence type="ECO:0000313" key="3">
    <source>
        <dbReference type="EMBL" id="VAW44723.1"/>
    </source>
</evidence>
<dbReference type="Gene3D" id="3.40.50.720">
    <property type="entry name" value="NAD(P)-binding Rossmann-like Domain"/>
    <property type="match status" value="1"/>
</dbReference>
<dbReference type="InterPro" id="IPR002347">
    <property type="entry name" value="SDR_fam"/>
</dbReference>
<reference evidence="3" key="1">
    <citation type="submission" date="2018-06" db="EMBL/GenBank/DDBJ databases">
        <authorList>
            <person name="Zhirakovskaya E."/>
        </authorList>
    </citation>
    <scope>NUCLEOTIDE SEQUENCE</scope>
</reference>
<dbReference type="AlphaFoldDB" id="A0A3B0VX36"/>
<dbReference type="GO" id="GO:0016020">
    <property type="term" value="C:membrane"/>
    <property type="evidence" value="ECO:0007669"/>
    <property type="project" value="TreeGrafter"/>
</dbReference>
<organism evidence="3">
    <name type="scientific">hydrothermal vent metagenome</name>
    <dbReference type="NCBI Taxonomy" id="652676"/>
    <lineage>
        <taxon>unclassified sequences</taxon>
        <taxon>metagenomes</taxon>
        <taxon>ecological metagenomes</taxon>
    </lineage>
</organism>
<dbReference type="SUPFAM" id="SSF51735">
    <property type="entry name" value="NAD(P)-binding Rossmann-fold domains"/>
    <property type="match status" value="1"/>
</dbReference>
<dbReference type="PANTHER" id="PTHR44196">
    <property type="entry name" value="DEHYDROGENASE/REDUCTASE SDR FAMILY MEMBER 7B"/>
    <property type="match status" value="1"/>
</dbReference>
<evidence type="ECO:0000256" key="1">
    <source>
        <dbReference type="ARBA" id="ARBA00006484"/>
    </source>
</evidence>
<sequence>MTKNIVIIGATSAIAQATLRLYAESQDNLYLLGRNQEQLNTIAADATVRGAKKVHTAVLDVNQFETHKSTVNQLFETFSTVDIVLIAHGTLPDQAACEKDVHLTMTELSTNGISTISLLTLLANRFEQQKKGCIAVITSVAGDRGRQSNYVYGAAKGMISLFLQGLRNRLYAHNVQVIDIKPGFVDTPMTADFKKGALWAQPEQIAQSITRAIEKKKNATLYTPFFWAGIMLIIRNIPEIIFKRLKL</sequence>
<dbReference type="PRINTS" id="PR00081">
    <property type="entry name" value="GDHRDH"/>
</dbReference>
<keyword evidence="2" id="KW-0560">Oxidoreductase</keyword>
<dbReference type="InterPro" id="IPR036291">
    <property type="entry name" value="NAD(P)-bd_dom_sf"/>
</dbReference>
<evidence type="ECO:0000256" key="2">
    <source>
        <dbReference type="ARBA" id="ARBA00023002"/>
    </source>
</evidence>
<name>A0A3B0VX36_9ZZZZ</name>